<keyword evidence="1" id="KW-0472">Membrane</keyword>
<feature type="transmembrane region" description="Helical" evidence="1">
    <location>
        <begin position="125"/>
        <end position="143"/>
    </location>
</feature>
<protein>
    <submittedName>
        <fullName evidence="3">Adenylate/guanylate cyclase domain-containing protein</fullName>
    </submittedName>
</protein>
<dbReference type="EMBL" id="JBHRTP010000011">
    <property type="protein sequence ID" value="MFC3107353.1"/>
    <property type="molecule type" value="Genomic_DNA"/>
</dbReference>
<evidence type="ECO:0000313" key="4">
    <source>
        <dbReference type="Proteomes" id="UP001595530"/>
    </source>
</evidence>
<organism evidence="3 4">
    <name type="scientific">Undibacterium arcticum</name>
    <dbReference type="NCBI Taxonomy" id="1762892"/>
    <lineage>
        <taxon>Bacteria</taxon>
        <taxon>Pseudomonadati</taxon>
        <taxon>Pseudomonadota</taxon>
        <taxon>Betaproteobacteria</taxon>
        <taxon>Burkholderiales</taxon>
        <taxon>Oxalobacteraceae</taxon>
        <taxon>Undibacterium</taxon>
    </lineage>
</organism>
<keyword evidence="4" id="KW-1185">Reference proteome</keyword>
<evidence type="ECO:0000313" key="3">
    <source>
        <dbReference type="EMBL" id="MFC3107353.1"/>
    </source>
</evidence>
<dbReference type="PANTHER" id="PTHR43081">
    <property type="entry name" value="ADENYLATE CYCLASE, TERMINAL-DIFFERENTIATION SPECIFIC-RELATED"/>
    <property type="match status" value="1"/>
</dbReference>
<evidence type="ECO:0000259" key="2">
    <source>
        <dbReference type="PROSITE" id="PS50125"/>
    </source>
</evidence>
<gene>
    <name evidence="3" type="ORF">ACFOFO_05160</name>
</gene>
<evidence type="ECO:0000256" key="1">
    <source>
        <dbReference type="SAM" id="Phobius"/>
    </source>
</evidence>
<reference evidence="4" key="1">
    <citation type="journal article" date="2019" name="Int. J. Syst. Evol. Microbiol.">
        <title>The Global Catalogue of Microorganisms (GCM) 10K type strain sequencing project: providing services to taxonomists for standard genome sequencing and annotation.</title>
        <authorList>
            <consortium name="The Broad Institute Genomics Platform"/>
            <consortium name="The Broad Institute Genome Sequencing Center for Infectious Disease"/>
            <person name="Wu L."/>
            <person name="Ma J."/>
        </authorList>
    </citation>
    <scope>NUCLEOTIDE SEQUENCE [LARGE SCALE GENOMIC DNA]</scope>
    <source>
        <strain evidence="4">KCTC 42986</strain>
    </source>
</reference>
<dbReference type="SMART" id="SM00044">
    <property type="entry name" value="CYCc"/>
    <property type="match status" value="1"/>
</dbReference>
<accession>A0ABV7EZM2</accession>
<feature type="domain" description="Guanylate cyclase" evidence="2">
    <location>
        <begin position="266"/>
        <end position="398"/>
    </location>
</feature>
<comment type="caution">
    <text evidence="3">The sequence shown here is derived from an EMBL/GenBank/DDBJ whole genome shotgun (WGS) entry which is preliminary data.</text>
</comment>
<dbReference type="RefSeq" id="WP_390324472.1">
    <property type="nucleotide sequence ID" value="NZ_JBHRTP010000011.1"/>
</dbReference>
<feature type="transmembrane region" description="Helical" evidence="1">
    <location>
        <begin position="70"/>
        <end position="90"/>
    </location>
</feature>
<feature type="transmembrane region" description="Helical" evidence="1">
    <location>
        <begin position="202"/>
        <end position="219"/>
    </location>
</feature>
<dbReference type="InterPro" id="IPR050697">
    <property type="entry name" value="Adenylyl/Guanylyl_Cyclase_3/4"/>
</dbReference>
<keyword evidence="1" id="KW-1133">Transmembrane helix</keyword>
<dbReference type="InterPro" id="IPR029787">
    <property type="entry name" value="Nucleotide_cyclase"/>
</dbReference>
<dbReference type="Pfam" id="PF00211">
    <property type="entry name" value="Guanylate_cyc"/>
    <property type="match status" value="1"/>
</dbReference>
<dbReference type="InterPro" id="IPR001054">
    <property type="entry name" value="A/G_cyclase"/>
</dbReference>
<proteinExistence type="predicted"/>
<dbReference type="PROSITE" id="PS50125">
    <property type="entry name" value="GUANYLATE_CYCLASE_2"/>
    <property type="match status" value="1"/>
</dbReference>
<name>A0ABV7EZM2_9BURK</name>
<dbReference type="SUPFAM" id="SSF55073">
    <property type="entry name" value="Nucleotide cyclase"/>
    <property type="match status" value="1"/>
</dbReference>
<dbReference type="Proteomes" id="UP001595530">
    <property type="component" value="Unassembled WGS sequence"/>
</dbReference>
<feature type="transmembrane region" description="Helical" evidence="1">
    <location>
        <begin position="97"/>
        <end position="119"/>
    </location>
</feature>
<feature type="transmembrane region" description="Helical" evidence="1">
    <location>
        <begin position="150"/>
        <end position="172"/>
    </location>
</feature>
<dbReference type="Gene3D" id="3.30.70.1230">
    <property type="entry name" value="Nucleotide cyclase"/>
    <property type="match status" value="1"/>
</dbReference>
<keyword evidence="1" id="KW-0812">Transmembrane</keyword>
<dbReference type="CDD" id="cd07302">
    <property type="entry name" value="CHD"/>
    <property type="match status" value="1"/>
</dbReference>
<feature type="transmembrane region" description="Helical" evidence="1">
    <location>
        <begin position="38"/>
        <end position="58"/>
    </location>
</feature>
<sequence>MPTPLKKLFATILPTRGDIQFPTRVRREFEHEQYRSELLVTAVQLVIAALLAVLYASTPPGFSPDAPIEAVPLGLTLFVVLALLRLYFAVTGQLTRWMLGLTVVAEMTVLMFVIWAYHLQYEQPAQFYLKSTQFVYVFILIALRALRFEPIWVILSGLTAAVGWLVLLGYALTHAQGNPITWDYVTSLRSIQIHYGGEFDKLLAILMVTAVLALALARARELLAKAVSGEQAVADLSLFFDDSVARRITQSEAEVMAGQGELREAAILFLDMRGFTEASTKLGPTELIKLLGEYQGLLVPIVTAHGGNIDKFMGDGILASFGAVTRNAHYAASALRAVDAIMTAVDAWRANRREAGKIAPDVGAGLATGEIVFGIIGEGKRLEYTVIGDVVNLAAKLEKHNKIEKTRGLATRVAYELAVAQGYQAPKTILLERIVDGLLQPVDLVVLSRFADMGPQQQSGTAGMREAGA</sequence>
<dbReference type="PANTHER" id="PTHR43081:SF1">
    <property type="entry name" value="ADENYLATE CYCLASE, TERMINAL-DIFFERENTIATION SPECIFIC"/>
    <property type="match status" value="1"/>
</dbReference>